<reference evidence="3" key="1">
    <citation type="submission" date="2016-10" db="EMBL/GenBank/DDBJ databases">
        <authorList>
            <person name="Varghese N."/>
        </authorList>
    </citation>
    <scope>NUCLEOTIDE SEQUENCE [LARGE SCALE GENOMIC DNA]</scope>
    <source>
        <strain evidence="3">DSM 18820</strain>
    </source>
</reference>
<dbReference type="EMBL" id="FPCA01000007">
    <property type="protein sequence ID" value="SFU99249.1"/>
    <property type="molecule type" value="Genomic_DNA"/>
</dbReference>
<dbReference type="NCBIfam" id="TIGR03781">
    <property type="entry name" value="Bac_Flav_CT_K"/>
    <property type="match status" value="1"/>
</dbReference>
<proteinExistence type="predicted"/>
<organism evidence="2 3">
    <name type="scientific">Pontibacter akesuensis</name>
    <dbReference type="NCBI Taxonomy" id="388950"/>
    <lineage>
        <taxon>Bacteria</taxon>
        <taxon>Pseudomonadati</taxon>
        <taxon>Bacteroidota</taxon>
        <taxon>Cytophagia</taxon>
        <taxon>Cytophagales</taxon>
        <taxon>Hymenobacteraceae</taxon>
        <taxon>Pontibacter</taxon>
    </lineage>
</organism>
<protein>
    <submittedName>
        <fullName evidence="2">Bacteroides conjugative transposon TraK protein</fullName>
    </submittedName>
</protein>
<accession>A0A1I7KPA2</accession>
<dbReference type="RefSeq" id="WP_068840337.1">
    <property type="nucleotide sequence ID" value="NZ_BMXC01000008.1"/>
</dbReference>
<evidence type="ECO:0000313" key="3">
    <source>
        <dbReference type="Proteomes" id="UP000182491"/>
    </source>
</evidence>
<keyword evidence="1" id="KW-0812">Transmembrane</keyword>
<feature type="transmembrane region" description="Helical" evidence="1">
    <location>
        <begin position="12"/>
        <end position="35"/>
    </location>
</feature>
<dbReference type="InterPro" id="IPR022276">
    <property type="entry name" value="Conjug_transposon_TraK"/>
</dbReference>
<evidence type="ECO:0000256" key="1">
    <source>
        <dbReference type="SAM" id="Phobius"/>
    </source>
</evidence>
<keyword evidence="1" id="KW-1133">Transmembrane helix</keyword>
<keyword evidence="1" id="KW-0472">Membrane</keyword>
<sequence>MINNIEKKIKLALAVSVGSFITSVVLVAVVCFFAYSLVNEQRKNIYVLDHNVPVLVSQSAQGTNRMVEYKSHVNMFHLLFFTLPPDDEYIKANLSKAMYLVDDTGLAQYNNLKEKGYYNSILASSAVLTIKTDSVQVDENRHFRYYGRQRIERSTSIATRLLVTEGHLQDVPRTENNPHGLLIKNWKTVVNKDLDYVEKKSF</sequence>
<dbReference type="STRING" id="388950.GCA_001611675_04120"/>
<name>A0A1I7KPA2_9BACT</name>
<keyword evidence="3" id="KW-1185">Reference proteome</keyword>
<evidence type="ECO:0000313" key="2">
    <source>
        <dbReference type="EMBL" id="SFU99249.1"/>
    </source>
</evidence>
<dbReference type="AlphaFoldDB" id="A0A1I7KPA2"/>
<dbReference type="Proteomes" id="UP000182491">
    <property type="component" value="Unassembled WGS sequence"/>
</dbReference>
<gene>
    <name evidence="2" type="ORF">SAMN04487941_3936</name>
</gene>
<dbReference type="OrthoDB" id="1039148at2"/>